<proteinExistence type="inferred from homology"/>
<evidence type="ECO:0000256" key="1">
    <source>
        <dbReference type="ARBA" id="ARBA00001971"/>
    </source>
</evidence>
<evidence type="ECO:0000313" key="11">
    <source>
        <dbReference type="EMBL" id="CCM03253.1"/>
    </source>
</evidence>
<dbReference type="InterPro" id="IPR017972">
    <property type="entry name" value="Cyt_P450_CS"/>
</dbReference>
<dbReference type="AlphaFoldDB" id="J4G986"/>
<dbReference type="PANTHER" id="PTHR24305:SF29">
    <property type="entry name" value="BENZOATE-PARA-HYDROXYLASE"/>
    <property type="match status" value="1"/>
</dbReference>
<dbReference type="PRINTS" id="PR00385">
    <property type="entry name" value="P450"/>
</dbReference>
<evidence type="ECO:0000256" key="3">
    <source>
        <dbReference type="ARBA" id="ARBA00010617"/>
    </source>
</evidence>
<dbReference type="OrthoDB" id="1470350at2759"/>
<evidence type="ECO:0000256" key="2">
    <source>
        <dbReference type="ARBA" id="ARBA00005179"/>
    </source>
</evidence>
<keyword evidence="5 9" id="KW-0479">Metal-binding</keyword>
<dbReference type="InParanoid" id="J4G986"/>
<dbReference type="SUPFAM" id="SSF48264">
    <property type="entry name" value="Cytochrome P450"/>
    <property type="match status" value="1"/>
</dbReference>
<dbReference type="PANTHER" id="PTHR24305">
    <property type="entry name" value="CYTOCHROME P450"/>
    <property type="match status" value="1"/>
</dbReference>
<dbReference type="STRING" id="599839.J4G986"/>
<evidence type="ECO:0000256" key="4">
    <source>
        <dbReference type="ARBA" id="ARBA00022617"/>
    </source>
</evidence>
<evidence type="ECO:0000256" key="8">
    <source>
        <dbReference type="ARBA" id="ARBA00023033"/>
    </source>
</evidence>
<dbReference type="HOGENOM" id="CLU_001570_14_7_1"/>
<accession>J4G986</accession>
<keyword evidence="7 9" id="KW-0408">Iron</keyword>
<reference evidence="11 12" key="1">
    <citation type="journal article" date="2012" name="Appl. Environ. Microbiol.">
        <title>Short-read sequencing for genomic analysis of the brown rot fungus Fibroporia radiculosa.</title>
        <authorList>
            <person name="Tang J.D."/>
            <person name="Perkins A.D."/>
            <person name="Sonstegard T.S."/>
            <person name="Schroeder S.G."/>
            <person name="Burgess S.C."/>
            <person name="Diehl S.V."/>
        </authorList>
    </citation>
    <scope>NUCLEOTIDE SEQUENCE [LARGE SCALE GENOMIC DNA]</scope>
    <source>
        <strain evidence="11 12">TFFH 294</strain>
    </source>
</reference>
<evidence type="ECO:0000256" key="10">
    <source>
        <dbReference type="RuleBase" id="RU000461"/>
    </source>
</evidence>
<dbReference type="RefSeq" id="XP_012182536.1">
    <property type="nucleotide sequence ID" value="XM_012327146.1"/>
</dbReference>
<dbReference type="PROSITE" id="PS00086">
    <property type="entry name" value="CYTOCHROME_P450"/>
    <property type="match status" value="1"/>
</dbReference>
<dbReference type="InterPro" id="IPR002401">
    <property type="entry name" value="Cyt_P450_E_grp-I"/>
</dbReference>
<dbReference type="InterPro" id="IPR001128">
    <property type="entry name" value="Cyt_P450"/>
</dbReference>
<evidence type="ECO:0000256" key="9">
    <source>
        <dbReference type="PIRSR" id="PIRSR602401-1"/>
    </source>
</evidence>
<evidence type="ECO:0000256" key="5">
    <source>
        <dbReference type="ARBA" id="ARBA00022723"/>
    </source>
</evidence>
<comment type="similarity">
    <text evidence="3 10">Belongs to the cytochrome P450 family.</text>
</comment>
<feature type="binding site" description="axial binding residue" evidence="9">
    <location>
        <position position="134"/>
    </location>
    <ligand>
        <name>heme</name>
        <dbReference type="ChEBI" id="CHEBI:30413"/>
    </ligand>
    <ligandPart>
        <name>Fe</name>
        <dbReference type="ChEBI" id="CHEBI:18248"/>
    </ligandPart>
</feature>
<dbReference type="Pfam" id="PF00067">
    <property type="entry name" value="p450"/>
    <property type="match status" value="1"/>
</dbReference>
<sequence>MATYFLSRHLDVQVKLQAELDEALSCVHSDVAPYESIKNLPYLNAVINEMLRLHTPVGAGLPRIVPKGGLDVLGHVFEEGVWLSVPVYNLHRSTEIWGRNADEFIPERWIDVDAKAKARMMQSFAPFSIGPRGCIGRNLALMQLHIMIATLFRRYSFVVSNSDKPLPIQDSLVRKPKECVIGVSYVCVVVLDDIVN</sequence>
<dbReference type="GO" id="GO:0005506">
    <property type="term" value="F:iron ion binding"/>
    <property type="evidence" value="ECO:0007669"/>
    <property type="project" value="InterPro"/>
</dbReference>
<evidence type="ECO:0000256" key="7">
    <source>
        <dbReference type="ARBA" id="ARBA00023004"/>
    </source>
</evidence>
<evidence type="ECO:0000313" key="12">
    <source>
        <dbReference type="Proteomes" id="UP000006352"/>
    </source>
</evidence>
<keyword evidence="12" id="KW-1185">Reference proteome</keyword>
<dbReference type="GO" id="GO:0004497">
    <property type="term" value="F:monooxygenase activity"/>
    <property type="evidence" value="ECO:0007669"/>
    <property type="project" value="UniProtKB-KW"/>
</dbReference>
<dbReference type="InterPro" id="IPR050121">
    <property type="entry name" value="Cytochrome_P450_monoxygenase"/>
</dbReference>
<comment type="pathway">
    <text evidence="2">Secondary metabolite biosynthesis.</text>
</comment>
<evidence type="ECO:0008006" key="13">
    <source>
        <dbReference type="Google" id="ProtNLM"/>
    </source>
</evidence>
<dbReference type="EMBL" id="HE797107">
    <property type="protein sequence ID" value="CCM03253.1"/>
    <property type="molecule type" value="Genomic_DNA"/>
</dbReference>
<name>J4G986_9APHY</name>
<dbReference type="GO" id="GO:0020037">
    <property type="term" value="F:heme binding"/>
    <property type="evidence" value="ECO:0007669"/>
    <property type="project" value="InterPro"/>
</dbReference>
<keyword evidence="8 10" id="KW-0503">Monooxygenase</keyword>
<dbReference type="Proteomes" id="UP000006352">
    <property type="component" value="Unassembled WGS sequence"/>
</dbReference>
<dbReference type="Gene3D" id="1.10.630.10">
    <property type="entry name" value="Cytochrome P450"/>
    <property type="match status" value="1"/>
</dbReference>
<protein>
    <recommendedName>
        <fullName evidence="13">Cytochrome P450</fullName>
    </recommendedName>
</protein>
<gene>
    <name evidence="11" type="ORF">FIBRA_05379</name>
</gene>
<dbReference type="InterPro" id="IPR036396">
    <property type="entry name" value="Cyt_P450_sf"/>
</dbReference>
<comment type="cofactor">
    <cofactor evidence="1 9">
        <name>heme</name>
        <dbReference type="ChEBI" id="CHEBI:30413"/>
    </cofactor>
</comment>
<dbReference type="GO" id="GO:0016705">
    <property type="term" value="F:oxidoreductase activity, acting on paired donors, with incorporation or reduction of molecular oxygen"/>
    <property type="evidence" value="ECO:0007669"/>
    <property type="project" value="InterPro"/>
</dbReference>
<dbReference type="GeneID" id="24098164"/>
<keyword evidence="4 9" id="KW-0349">Heme</keyword>
<evidence type="ECO:0000256" key="6">
    <source>
        <dbReference type="ARBA" id="ARBA00023002"/>
    </source>
</evidence>
<dbReference type="PRINTS" id="PR00463">
    <property type="entry name" value="EP450I"/>
</dbReference>
<keyword evidence="6 10" id="KW-0560">Oxidoreductase</keyword>
<organism evidence="11 12">
    <name type="scientific">Fibroporia radiculosa</name>
    <dbReference type="NCBI Taxonomy" id="599839"/>
    <lineage>
        <taxon>Eukaryota</taxon>
        <taxon>Fungi</taxon>
        <taxon>Dikarya</taxon>
        <taxon>Basidiomycota</taxon>
        <taxon>Agaricomycotina</taxon>
        <taxon>Agaricomycetes</taxon>
        <taxon>Polyporales</taxon>
        <taxon>Fibroporiaceae</taxon>
        <taxon>Fibroporia</taxon>
    </lineage>
</organism>